<evidence type="ECO:0000313" key="9">
    <source>
        <dbReference type="EMBL" id="KAF0028818.1"/>
    </source>
</evidence>
<dbReference type="PROSITE" id="PS51515">
    <property type="entry name" value="BIN3_SAM"/>
    <property type="match status" value="1"/>
</dbReference>
<evidence type="ECO:0000256" key="5">
    <source>
        <dbReference type="PROSITE-ProRule" id="PRU00848"/>
    </source>
</evidence>
<dbReference type="GO" id="GO:0008173">
    <property type="term" value="F:RNA methyltransferase activity"/>
    <property type="evidence" value="ECO:0007669"/>
    <property type="project" value="UniProtKB-UniRule"/>
</dbReference>
<feature type="compositionally biased region" description="Low complexity" evidence="7">
    <location>
        <begin position="288"/>
        <end position="300"/>
    </location>
</feature>
<feature type="compositionally biased region" description="Basic residues" evidence="7">
    <location>
        <begin position="250"/>
        <end position="263"/>
    </location>
</feature>
<keyword evidence="3 6" id="KW-0808">Transferase</keyword>
<organism evidence="9 10">
    <name type="scientific">Scophthalmus maximus</name>
    <name type="common">Turbot</name>
    <name type="synonym">Psetta maxima</name>
    <dbReference type="NCBI Taxonomy" id="52904"/>
    <lineage>
        <taxon>Eukaryota</taxon>
        <taxon>Metazoa</taxon>
        <taxon>Chordata</taxon>
        <taxon>Craniata</taxon>
        <taxon>Vertebrata</taxon>
        <taxon>Euteleostomi</taxon>
        <taxon>Actinopterygii</taxon>
        <taxon>Neopterygii</taxon>
        <taxon>Teleostei</taxon>
        <taxon>Neoteleostei</taxon>
        <taxon>Acanthomorphata</taxon>
        <taxon>Carangaria</taxon>
        <taxon>Pleuronectiformes</taxon>
        <taxon>Pleuronectoidei</taxon>
        <taxon>Scophthalmidae</taxon>
        <taxon>Scophthalmus</taxon>
    </lineage>
</organism>
<feature type="region of interest" description="Disordered" evidence="7">
    <location>
        <begin position="161"/>
        <end position="201"/>
    </location>
</feature>
<feature type="compositionally biased region" description="Basic residues" evidence="7">
    <location>
        <begin position="326"/>
        <end position="342"/>
    </location>
</feature>
<comment type="similarity">
    <text evidence="1 6">Belongs to the methyltransferase superfamily.</text>
</comment>
<dbReference type="GO" id="GO:0008171">
    <property type="term" value="F:O-methyltransferase activity"/>
    <property type="evidence" value="ECO:0007669"/>
    <property type="project" value="UniProtKB-UniRule"/>
</dbReference>
<dbReference type="EMBL" id="VEVO01000016">
    <property type="protein sequence ID" value="KAF0028818.1"/>
    <property type="molecule type" value="Genomic_DNA"/>
</dbReference>
<feature type="compositionally biased region" description="Acidic residues" evidence="7">
    <location>
        <begin position="452"/>
        <end position="462"/>
    </location>
</feature>
<dbReference type="InterPro" id="IPR039772">
    <property type="entry name" value="Bin3-like"/>
</dbReference>
<gene>
    <name evidence="9" type="ORF">F2P81_017923</name>
</gene>
<reference evidence="9 10" key="1">
    <citation type="submission" date="2019-06" db="EMBL/GenBank/DDBJ databases">
        <title>Draft genomes of female and male turbot (Scophthalmus maximus).</title>
        <authorList>
            <person name="Xu H."/>
            <person name="Xu X.-W."/>
            <person name="Shao C."/>
            <person name="Chen S."/>
        </authorList>
    </citation>
    <scope>NUCLEOTIDE SEQUENCE [LARGE SCALE GENOMIC DNA]</scope>
    <source>
        <strain evidence="9">Ysfricsl-2016a</strain>
        <tissue evidence="9">Blood</tissue>
    </source>
</reference>
<dbReference type="Pfam" id="PF06859">
    <property type="entry name" value="Bin3"/>
    <property type="match status" value="1"/>
</dbReference>
<evidence type="ECO:0000256" key="2">
    <source>
        <dbReference type="ARBA" id="ARBA00022603"/>
    </source>
</evidence>
<feature type="region of interest" description="Disordered" evidence="7">
    <location>
        <begin position="242"/>
        <end position="342"/>
    </location>
</feature>
<feature type="compositionally biased region" description="Gly residues" evidence="7">
    <location>
        <begin position="161"/>
        <end position="170"/>
    </location>
</feature>
<evidence type="ECO:0000259" key="8">
    <source>
        <dbReference type="PROSITE" id="PS51515"/>
    </source>
</evidence>
<evidence type="ECO:0000256" key="7">
    <source>
        <dbReference type="SAM" id="MobiDB-lite"/>
    </source>
</evidence>
<dbReference type="InterPro" id="IPR024160">
    <property type="entry name" value="BIN3_SAM-bd_dom"/>
</dbReference>
<dbReference type="GO" id="GO:0040031">
    <property type="term" value="P:snRNA modification"/>
    <property type="evidence" value="ECO:0007669"/>
    <property type="project" value="TreeGrafter"/>
</dbReference>
<dbReference type="AlphaFoldDB" id="A0A6A4S999"/>
<evidence type="ECO:0000256" key="1">
    <source>
        <dbReference type="ARBA" id="ARBA00008361"/>
    </source>
</evidence>
<evidence type="ECO:0000256" key="3">
    <source>
        <dbReference type="ARBA" id="ARBA00022679"/>
    </source>
</evidence>
<evidence type="ECO:0000256" key="6">
    <source>
        <dbReference type="RuleBase" id="RU367087"/>
    </source>
</evidence>
<dbReference type="InterPro" id="IPR025714">
    <property type="entry name" value="Methyltranfer_dom"/>
</dbReference>
<feature type="compositionally biased region" description="Basic residues" evidence="7">
    <location>
        <begin position="179"/>
        <end position="190"/>
    </location>
</feature>
<keyword evidence="4 5" id="KW-0949">S-adenosyl-L-methionine</keyword>
<dbReference type="Pfam" id="PF13847">
    <property type="entry name" value="Methyltransf_31"/>
    <property type="match status" value="1"/>
</dbReference>
<comment type="caution">
    <text evidence="9">The sequence shown here is derived from an EMBL/GenBank/DDBJ whole genome shotgun (WGS) entry which is preliminary data.</text>
</comment>
<dbReference type="GO" id="GO:0017069">
    <property type="term" value="F:snRNA binding"/>
    <property type="evidence" value="ECO:0007669"/>
    <property type="project" value="TreeGrafter"/>
</dbReference>
<dbReference type="InterPro" id="IPR010675">
    <property type="entry name" value="Bin3_C"/>
</dbReference>
<sequence length="661" mass="73259">MMKVKDESKEVKDEGEGVKDEGKEVKDEGLFWMTSEVTDVMRSVFRRDSEEEQLSEEMSARVSSQAPRNIKRRYSVGAGFKGLAKRRRRANSDSQSESVLPSHFLLGGNIFDPLNLNSLLDEDVNRVTNQETPKCSPLPSRGGDPVEILVPRDITDPLNLKGGGGDGTAAGGVLLSPVKSRKRHRNRHHGGGGGGEGDREVIPARLFPSTAALAVPLLTTEGSASASPLPCELNTAITCRDDVAPPPILPRRHTHPPPGHTHKPGNQGDGRQRRRRRTTSTRLADGNANAVTATTATQTTKFQTPLMGEAKSGRCGGPQPGSARPERRRKDKHRYQQGNHSRHYGYHGFYGDGWEGRVGAEKDPRLRLLEAYWFRDKTVLDMGCGAGHMAISIARRFDPVHILGVELDKRLVHAAKQNVRHFLSHDLVVEERKRKRGGTTDPSPTRKGGGAEGEEEKKEEEEVMEALQQALSLLSLPLSFRVSRGPLSAPPLLPPSPSSSSKFPNNVTFIQGDCVSERDAWSGRGQYDVVMCMGLTKWVHLQSGDWGVVRLFKRAYQSLSLGGLFILEPQPWSSYGRSKRASETTRRHFSSVRLRPEHFTSYLTDTVGFSSYRLLKHTVVLILTHRFLVQMLTNQLQAPATFTCRLYTHHTPESLISHISN</sequence>
<dbReference type="SUPFAM" id="SSF53335">
    <property type="entry name" value="S-adenosyl-L-methionine-dependent methyltransferases"/>
    <property type="match status" value="1"/>
</dbReference>
<feature type="domain" description="Bin3-type SAM" evidence="8">
    <location>
        <begin position="363"/>
        <end position="637"/>
    </location>
</feature>
<dbReference type="PANTHER" id="PTHR12315:SF0">
    <property type="entry name" value="7SK SNRNA METHYLPHOSPHATE CAPPING ENZYME"/>
    <property type="match status" value="1"/>
</dbReference>
<feature type="region of interest" description="Disordered" evidence="7">
    <location>
        <begin position="433"/>
        <end position="462"/>
    </location>
</feature>
<evidence type="ECO:0000313" key="10">
    <source>
        <dbReference type="Proteomes" id="UP000438429"/>
    </source>
</evidence>
<dbReference type="CDD" id="cd02440">
    <property type="entry name" value="AdoMet_MTases"/>
    <property type="match status" value="1"/>
</dbReference>
<dbReference type="InterPro" id="IPR029063">
    <property type="entry name" value="SAM-dependent_MTases_sf"/>
</dbReference>
<dbReference type="GO" id="GO:0032259">
    <property type="term" value="P:methylation"/>
    <property type="evidence" value="ECO:0007669"/>
    <property type="project" value="UniProtKB-KW"/>
</dbReference>
<dbReference type="Gene3D" id="3.40.50.150">
    <property type="entry name" value="Vaccinia Virus protein VP39"/>
    <property type="match status" value="1"/>
</dbReference>
<dbReference type="EC" id="2.1.1.-" evidence="6"/>
<keyword evidence="2 6" id="KW-0489">Methyltransferase</keyword>
<protein>
    <recommendedName>
        <fullName evidence="6">RNA methyltransferase</fullName>
        <ecNumber evidence="6">2.1.1.-</ecNumber>
    </recommendedName>
</protein>
<evidence type="ECO:0000256" key="4">
    <source>
        <dbReference type="ARBA" id="ARBA00022691"/>
    </source>
</evidence>
<feature type="region of interest" description="Disordered" evidence="7">
    <location>
        <begin position="47"/>
        <end position="67"/>
    </location>
</feature>
<name>A0A6A4S999_SCOMX</name>
<accession>A0A6A4S999</accession>
<dbReference type="Proteomes" id="UP000438429">
    <property type="component" value="Unassembled WGS sequence"/>
</dbReference>
<proteinExistence type="inferred from homology"/>
<dbReference type="PANTHER" id="PTHR12315">
    <property type="entry name" value="BICOID-INTERACTING PROTEIN RELATED"/>
    <property type="match status" value="1"/>
</dbReference>
<feature type="region of interest" description="Disordered" evidence="7">
    <location>
        <begin position="1"/>
        <end position="23"/>
    </location>
</feature>